<proteinExistence type="predicted"/>
<keyword evidence="1" id="KW-1133">Transmembrane helix</keyword>
<keyword evidence="4" id="KW-1185">Reference proteome</keyword>
<keyword evidence="1" id="KW-0472">Membrane</keyword>
<protein>
    <recommendedName>
        <fullName evidence="2">Alpha-galactosidase NEW3 domain-containing protein</fullName>
    </recommendedName>
</protein>
<evidence type="ECO:0000313" key="3">
    <source>
        <dbReference type="EMBL" id="GAK60455.1"/>
    </source>
</evidence>
<dbReference type="PANTHER" id="PTHR39198:SF1">
    <property type="entry name" value="ALPHA-GALACTOSIDASE NEW3 DOMAIN-CONTAINING PROTEIN"/>
    <property type="match status" value="1"/>
</dbReference>
<feature type="domain" description="Alpha-galactosidase NEW3" evidence="2">
    <location>
        <begin position="295"/>
        <end position="367"/>
    </location>
</feature>
<accession>A0A081C7A0</accession>
<dbReference type="STRING" id="1499967.U27_00352"/>
<dbReference type="InterPro" id="IPR018905">
    <property type="entry name" value="A-galactase_NEW3"/>
</dbReference>
<dbReference type="HOGENOM" id="CLU_051163_0_0_0"/>
<keyword evidence="1" id="KW-0812">Transmembrane</keyword>
<dbReference type="InterPro" id="IPR013783">
    <property type="entry name" value="Ig-like_fold"/>
</dbReference>
<dbReference type="Gene3D" id="2.60.40.10">
    <property type="entry name" value="Immunoglobulins"/>
    <property type="match status" value="1"/>
</dbReference>
<dbReference type="PANTHER" id="PTHR39198">
    <property type="entry name" value="HYPOTHETICAL MEMBRANE PROTEIN, CONSERVED"/>
    <property type="match status" value="1"/>
</dbReference>
<reference evidence="3" key="1">
    <citation type="journal article" date="2015" name="PeerJ">
        <title>First genomic representation of candidate bacterial phylum KSB3 points to enhanced environmental sensing as a trigger of wastewater bulking.</title>
        <authorList>
            <person name="Sekiguchi Y."/>
            <person name="Ohashi A."/>
            <person name="Parks D.H."/>
            <person name="Yamauchi T."/>
            <person name="Tyson G.W."/>
            <person name="Hugenholtz P."/>
        </authorList>
    </citation>
    <scope>NUCLEOTIDE SEQUENCE [LARGE SCALE GENOMIC DNA]</scope>
</reference>
<evidence type="ECO:0000313" key="4">
    <source>
        <dbReference type="Proteomes" id="UP000030661"/>
    </source>
</evidence>
<sequence>MKNQMNQHKYTSQIILITLIFAGLLVIQGPALVLAQETTNAEAGPDRLVTMAVEYPGIKLPVDKDIAMDILFSNQGKHGEDIDVWVESAPEGWTTSIKTYQFTVTSVHVAAGKDKNLNFKAEPPENVAPGTYEFVVNAQTRDSVFKMDQKIVVTLTEKEAEETPKESKEIQLNTAYPELRGANDASFEFSIEVKSDLDEDLVFDLAADAPKDWEVNFKPGYESKYITSLQIKANQSKNVSMEVKPPYNAQAGEYPFKMRVTAGNATAEIDLQVVLTGTYKLEAGTPDGLLSLNASPGKTANMSVYIKNTGSAPNQNIGFMSFKPENWKVEFVPEKIDVLEPGELKQVEVKITPADKALVGDYSVGVEMQGEKASKTLEFRTTVKASAAWGWIGIAIIVVVVGGLTALFRKLGRR</sequence>
<feature type="transmembrane region" description="Helical" evidence="1">
    <location>
        <begin position="388"/>
        <end position="408"/>
    </location>
</feature>
<dbReference type="eggNOG" id="COG1470">
    <property type="taxonomic scope" value="Bacteria"/>
</dbReference>
<dbReference type="Proteomes" id="UP000030661">
    <property type="component" value="Unassembled WGS sequence"/>
</dbReference>
<dbReference type="AlphaFoldDB" id="A0A081C7A0"/>
<dbReference type="EMBL" id="DF820473">
    <property type="protein sequence ID" value="GAK60455.1"/>
    <property type="molecule type" value="Genomic_DNA"/>
</dbReference>
<organism evidence="3">
    <name type="scientific">Vecturithrix granuli</name>
    <dbReference type="NCBI Taxonomy" id="1499967"/>
    <lineage>
        <taxon>Bacteria</taxon>
        <taxon>Candidatus Moduliflexota</taxon>
        <taxon>Candidatus Vecturitrichia</taxon>
        <taxon>Candidatus Vecturitrichales</taxon>
        <taxon>Candidatus Vecturitrichaceae</taxon>
        <taxon>Candidatus Vecturithrix</taxon>
    </lineage>
</organism>
<evidence type="ECO:0000256" key="1">
    <source>
        <dbReference type="SAM" id="Phobius"/>
    </source>
</evidence>
<dbReference type="Pfam" id="PF10633">
    <property type="entry name" value="NPCBM_assoc"/>
    <property type="match status" value="1"/>
</dbReference>
<gene>
    <name evidence="3" type="ORF">U27_00352</name>
</gene>
<evidence type="ECO:0000259" key="2">
    <source>
        <dbReference type="Pfam" id="PF10633"/>
    </source>
</evidence>
<name>A0A081C7A0_VECG1</name>